<dbReference type="InterPro" id="IPR050469">
    <property type="entry name" value="Diguanylate_Cyclase"/>
</dbReference>
<feature type="transmembrane region" description="Helical" evidence="4">
    <location>
        <begin position="131"/>
        <end position="151"/>
    </location>
</feature>
<comment type="catalytic activity">
    <reaction evidence="3">
        <text>2 GTP = 3',3'-c-di-GMP + 2 diphosphate</text>
        <dbReference type="Rhea" id="RHEA:24898"/>
        <dbReference type="ChEBI" id="CHEBI:33019"/>
        <dbReference type="ChEBI" id="CHEBI:37565"/>
        <dbReference type="ChEBI" id="CHEBI:58805"/>
        <dbReference type="EC" id="2.7.7.65"/>
    </reaction>
</comment>
<dbReference type="PROSITE" id="PS50887">
    <property type="entry name" value="GGDEF"/>
    <property type="match status" value="1"/>
</dbReference>
<feature type="transmembrane region" description="Helical" evidence="4">
    <location>
        <begin position="56"/>
        <end position="72"/>
    </location>
</feature>
<evidence type="ECO:0000313" key="6">
    <source>
        <dbReference type="EMBL" id="SHF82878.1"/>
    </source>
</evidence>
<reference evidence="6 7" key="1">
    <citation type="submission" date="2016-11" db="EMBL/GenBank/DDBJ databases">
        <authorList>
            <person name="Jaros S."/>
            <person name="Januszkiewicz K."/>
            <person name="Wedrychowicz H."/>
        </authorList>
    </citation>
    <scope>NUCLEOTIDE SEQUENCE [LARGE SCALE GENOMIC DNA]</scope>
    <source>
        <strain evidence="6 7">DSM 19980</strain>
    </source>
</reference>
<dbReference type="CDD" id="cd01949">
    <property type="entry name" value="GGDEF"/>
    <property type="match status" value="1"/>
</dbReference>
<dbReference type="NCBIfam" id="TIGR00254">
    <property type="entry name" value="GGDEF"/>
    <property type="match status" value="1"/>
</dbReference>
<dbReference type="SMART" id="SM00267">
    <property type="entry name" value="GGDEF"/>
    <property type="match status" value="1"/>
</dbReference>
<sequence>MYSGVLRSFWMRVLSPPVDLAPERRRSFQIFARTYLFVTAVHVAFMPLFLWVGIPLLTGLNLLCIAVNVLAIRLHCHGYFVLALLIKLAAAAILITVASMLLGNDIGFEYYFFIILFEILISDLSRPQKLLLSGILMSLFLAMIHWLSGLLGSWSLGEPARELLHAVNLATVFILITFIAMQVYSVSETTERRFRSDASRDSLTGVYNRRAIIECAEALWEQRRSLALLLLDADHFKQINDTYGHSAGDKVLRHIAQLLQRTLREGDSIGRVGGEEFLILLPDTSCDEALSVASRLRDQLVAQPCPLGKRTLPVTLSMGLALSYEDKALQGVIDLADRRLYVAKSAGRDQLVAEGGDSLETMVHGEIFTGSSSREV</sequence>
<dbReference type="SUPFAM" id="SSF55073">
    <property type="entry name" value="Nucleotide cyclase"/>
    <property type="match status" value="1"/>
</dbReference>
<keyword evidence="4" id="KW-0812">Transmembrane</keyword>
<protein>
    <recommendedName>
        <fullName evidence="2">diguanylate cyclase</fullName>
        <ecNumber evidence="2">2.7.7.65</ecNumber>
    </recommendedName>
</protein>
<dbReference type="InterPro" id="IPR029787">
    <property type="entry name" value="Nucleotide_cyclase"/>
</dbReference>
<name>A0A1M5EUH0_9GAMM</name>
<evidence type="ECO:0000259" key="5">
    <source>
        <dbReference type="PROSITE" id="PS50887"/>
    </source>
</evidence>
<evidence type="ECO:0000256" key="4">
    <source>
        <dbReference type="SAM" id="Phobius"/>
    </source>
</evidence>
<dbReference type="EC" id="2.7.7.65" evidence="2"/>
<organism evidence="6 7">
    <name type="scientific">Modicisalibacter ilicicola DSM 19980</name>
    <dbReference type="NCBI Taxonomy" id="1121942"/>
    <lineage>
        <taxon>Bacteria</taxon>
        <taxon>Pseudomonadati</taxon>
        <taxon>Pseudomonadota</taxon>
        <taxon>Gammaproteobacteria</taxon>
        <taxon>Oceanospirillales</taxon>
        <taxon>Halomonadaceae</taxon>
        <taxon>Modicisalibacter</taxon>
    </lineage>
</organism>
<dbReference type="Gene3D" id="3.30.70.270">
    <property type="match status" value="1"/>
</dbReference>
<keyword evidence="7" id="KW-1185">Reference proteome</keyword>
<dbReference type="InterPro" id="IPR043128">
    <property type="entry name" value="Rev_trsase/Diguanyl_cyclase"/>
</dbReference>
<evidence type="ECO:0000313" key="7">
    <source>
        <dbReference type="Proteomes" id="UP000184346"/>
    </source>
</evidence>
<dbReference type="PANTHER" id="PTHR45138:SF9">
    <property type="entry name" value="DIGUANYLATE CYCLASE DGCM-RELATED"/>
    <property type="match status" value="1"/>
</dbReference>
<proteinExistence type="predicted"/>
<dbReference type="PANTHER" id="PTHR45138">
    <property type="entry name" value="REGULATORY COMPONENTS OF SENSORY TRANSDUCTION SYSTEM"/>
    <property type="match status" value="1"/>
</dbReference>
<feature type="transmembrane region" description="Helical" evidence="4">
    <location>
        <begin position="163"/>
        <end position="186"/>
    </location>
</feature>
<evidence type="ECO:0000256" key="1">
    <source>
        <dbReference type="ARBA" id="ARBA00001946"/>
    </source>
</evidence>
<dbReference type="FunFam" id="3.30.70.270:FF:000001">
    <property type="entry name" value="Diguanylate cyclase domain protein"/>
    <property type="match status" value="1"/>
</dbReference>
<keyword evidence="4" id="KW-1133">Transmembrane helix</keyword>
<feature type="transmembrane region" description="Helical" evidence="4">
    <location>
        <begin position="108"/>
        <end position="124"/>
    </location>
</feature>
<feature type="domain" description="GGDEF" evidence="5">
    <location>
        <begin position="224"/>
        <end position="356"/>
    </location>
</feature>
<comment type="cofactor">
    <cofactor evidence="1">
        <name>Mg(2+)</name>
        <dbReference type="ChEBI" id="CHEBI:18420"/>
    </cofactor>
</comment>
<dbReference type="STRING" id="1121942.SAMN02745148_03634"/>
<dbReference type="GO" id="GO:0052621">
    <property type="term" value="F:diguanylate cyclase activity"/>
    <property type="evidence" value="ECO:0007669"/>
    <property type="project" value="UniProtKB-EC"/>
</dbReference>
<feature type="transmembrane region" description="Helical" evidence="4">
    <location>
        <begin position="79"/>
        <end position="102"/>
    </location>
</feature>
<dbReference type="Pfam" id="PF00990">
    <property type="entry name" value="GGDEF"/>
    <property type="match status" value="1"/>
</dbReference>
<dbReference type="InterPro" id="IPR000160">
    <property type="entry name" value="GGDEF_dom"/>
</dbReference>
<dbReference type="EMBL" id="FQUJ01000026">
    <property type="protein sequence ID" value="SHF82878.1"/>
    <property type="molecule type" value="Genomic_DNA"/>
</dbReference>
<gene>
    <name evidence="6" type="ORF">SAMN02745148_03634</name>
</gene>
<evidence type="ECO:0000256" key="3">
    <source>
        <dbReference type="ARBA" id="ARBA00034247"/>
    </source>
</evidence>
<dbReference type="AlphaFoldDB" id="A0A1M5EUH0"/>
<evidence type="ECO:0000256" key="2">
    <source>
        <dbReference type="ARBA" id="ARBA00012528"/>
    </source>
</evidence>
<keyword evidence="4" id="KW-0472">Membrane</keyword>
<dbReference type="Proteomes" id="UP000184346">
    <property type="component" value="Unassembled WGS sequence"/>
</dbReference>
<accession>A0A1M5EUH0</accession>